<dbReference type="Proteomes" id="UP000780801">
    <property type="component" value="Unassembled WGS sequence"/>
</dbReference>
<dbReference type="EMBL" id="JAABOA010004239">
    <property type="protein sequence ID" value="KAF9577895.1"/>
    <property type="molecule type" value="Genomic_DNA"/>
</dbReference>
<name>A0A9P6FNH8_9FUNG</name>
<dbReference type="GO" id="GO:0043657">
    <property type="term" value="C:host cell"/>
    <property type="evidence" value="ECO:0007669"/>
    <property type="project" value="UniProtKB-SubCell"/>
</dbReference>
<gene>
    <name evidence="5" type="ORF">BGW38_006610</name>
</gene>
<dbReference type="GO" id="GO:0005576">
    <property type="term" value="C:extracellular region"/>
    <property type="evidence" value="ECO:0007669"/>
    <property type="project" value="UniProtKB-SubCell"/>
</dbReference>
<keyword evidence="6" id="KW-1185">Reference proteome</keyword>
<dbReference type="Pfam" id="PF20147">
    <property type="entry name" value="Crinkler"/>
    <property type="match status" value="1"/>
</dbReference>
<evidence type="ECO:0000256" key="3">
    <source>
        <dbReference type="ARBA" id="ARBA00022525"/>
    </source>
</evidence>
<comment type="subcellular location">
    <subcellularLocation>
        <location evidence="1">Host cell</location>
    </subcellularLocation>
    <subcellularLocation>
        <location evidence="2">Secreted</location>
    </subcellularLocation>
</comment>
<evidence type="ECO:0000256" key="2">
    <source>
        <dbReference type="ARBA" id="ARBA00004613"/>
    </source>
</evidence>
<feature type="domain" description="Crinkler effector protein N-terminal" evidence="4">
    <location>
        <begin position="3"/>
        <end position="91"/>
    </location>
</feature>
<feature type="non-terminal residue" evidence="5">
    <location>
        <position position="117"/>
    </location>
</feature>
<evidence type="ECO:0000313" key="6">
    <source>
        <dbReference type="Proteomes" id="UP000780801"/>
    </source>
</evidence>
<dbReference type="InterPro" id="IPR045379">
    <property type="entry name" value="Crinkler_N"/>
</dbReference>
<organism evidence="5 6">
    <name type="scientific">Lunasporangiospora selenospora</name>
    <dbReference type="NCBI Taxonomy" id="979761"/>
    <lineage>
        <taxon>Eukaryota</taxon>
        <taxon>Fungi</taxon>
        <taxon>Fungi incertae sedis</taxon>
        <taxon>Mucoromycota</taxon>
        <taxon>Mortierellomycotina</taxon>
        <taxon>Mortierellomycetes</taxon>
        <taxon>Mortierellales</taxon>
        <taxon>Mortierellaceae</taxon>
        <taxon>Lunasporangiospora</taxon>
    </lineage>
</organism>
<dbReference type="OrthoDB" id="2673191at2759"/>
<accession>A0A9P6FNH8</accession>
<evidence type="ECO:0000259" key="4">
    <source>
        <dbReference type="Pfam" id="PF20147"/>
    </source>
</evidence>
<comment type="caution">
    <text evidence="5">The sequence shown here is derived from an EMBL/GenBank/DDBJ whole genome shotgun (WGS) entry which is preliminary data.</text>
</comment>
<reference evidence="5" key="1">
    <citation type="journal article" date="2020" name="Fungal Divers.">
        <title>Resolving the Mortierellaceae phylogeny through synthesis of multi-gene phylogenetics and phylogenomics.</title>
        <authorList>
            <person name="Vandepol N."/>
            <person name="Liber J."/>
            <person name="Desiro A."/>
            <person name="Na H."/>
            <person name="Kennedy M."/>
            <person name="Barry K."/>
            <person name="Grigoriev I.V."/>
            <person name="Miller A.N."/>
            <person name="O'Donnell K."/>
            <person name="Stajich J.E."/>
            <person name="Bonito G."/>
        </authorList>
    </citation>
    <scope>NUCLEOTIDE SEQUENCE</scope>
    <source>
        <strain evidence="5">KOD1015</strain>
    </source>
</reference>
<proteinExistence type="predicted"/>
<sequence length="117" mass="12992">TTSNAFPVSTTAATVGELKKLIKAEKSPEFDDIAADKLTLWRASIPVTVANKHKPIFLSKKIESTIELDPTDYISDVFSKTPKKSIHVLVEPPSQPKDFEVVIMPDDGFVPKRIHFT</sequence>
<evidence type="ECO:0000313" key="5">
    <source>
        <dbReference type="EMBL" id="KAF9577895.1"/>
    </source>
</evidence>
<keyword evidence="3" id="KW-0964">Secreted</keyword>
<dbReference type="AlphaFoldDB" id="A0A9P6FNH8"/>
<evidence type="ECO:0000256" key="1">
    <source>
        <dbReference type="ARBA" id="ARBA00004340"/>
    </source>
</evidence>
<protein>
    <recommendedName>
        <fullName evidence="4">Crinkler effector protein N-terminal domain-containing protein</fullName>
    </recommendedName>
</protein>